<evidence type="ECO:0000313" key="2">
    <source>
        <dbReference type="Proteomes" id="UP001074635"/>
    </source>
</evidence>
<dbReference type="RefSeq" id="WP_257723239.1">
    <property type="nucleotide sequence ID" value="NZ_JAPQTC020000004.1"/>
</dbReference>
<keyword evidence="2" id="KW-1185">Reference proteome</keyword>
<protein>
    <recommendedName>
        <fullName evidence="3">DUF3168 domain-containing protein</fullName>
    </recommendedName>
</protein>
<reference evidence="1" key="1">
    <citation type="submission" date="2023-08" db="EMBL/GenBank/DDBJ databases">
        <title>Study of Resistomes in environmental pathogenic environmental.</title>
        <authorList>
            <person name="Bhattacharjee A."/>
            <person name="Singh A.K."/>
        </authorList>
    </citation>
    <scope>NUCLEOTIDE SEQUENCE</scope>
    <source>
        <strain evidence="1">S1</strain>
    </source>
</reference>
<organism evidence="1 2">
    <name type="scientific">Alcaligenes nematophilus</name>
    <dbReference type="NCBI Taxonomy" id="2994643"/>
    <lineage>
        <taxon>Bacteria</taxon>
        <taxon>Pseudomonadati</taxon>
        <taxon>Pseudomonadota</taxon>
        <taxon>Betaproteobacteria</taxon>
        <taxon>Burkholderiales</taxon>
        <taxon>Alcaligenaceae</taxon>
        <taxon>Alcaligenes</taxon>
    </lineage>
</organism>
<name>A0ABU3MWZ8_9BURK</name>
<evidence type="ECO:0008006" key="3">
    <source>
        <dbReference type="Google" id="ProtNLM"/>
    </source>
</evidence>
<accession>A0ABU3MWZ8</accession>
<comment type="caution">
    <text evidence="1">The sequence shown here is derived from an EMBL/GenBank/DDBJ whole genome shotgun (WGS) entry which is preliminary data.</text>
</comment>
<dbReference type="Proteomes" id="UP001074635">
    <property type="component" value="Unassembled WGS sequence"/>
</dbReference>
<dbReference type="EMBL" id="JAPQTC020000004">
    <property type="protein sequence ID" value="MDT8505401.1"/>
    <property type="molecule type" value="Genomic_DNA"/>
</dbReference>
<evidence type="ECO:0000313" key="1">
    <source>
        <dbReference type="EMBL" id="MDT8505401.1"/>
    </source>
</evidence>
<gene>
    <name evidence="1" type="ORF">OYC61_013940</name>
</gene>
<sequence>MKTRVQLYVEGVRAALRAAPGFPAEVEDSPVRAHTFIRDRVITVQLGAETVTEGATPRVNRIRELHVQVHTAGDNGLGLSESIFAAAHPIVMNFSGPGLVQVQELRTDEPRYANGDLERQVITKRYLFYYQTADDSLSE</sequence>
<proteinExistence type="predicted"/>